<dbReference type="Proteomes" id="UP000199603">
    <property type="component" value="Unassembled WGS sequence"/>
</dbReference>
<feature type="transmembrane region" description="Helical" evidence="1">
    <location>
        <begin position="122"/>
        <end position="146"/>
    </location>
</feature>
<dbReference type="GO" id="GO:0020037">
    <property type="term" value="F:heme binding"/>
    <property type="evidence" value="ECO:0007669"/>
    <property type="project" value="InterPro"/>
</dbReference>
<feature type="transmembrane region" description="Helical" evidence="1">
    <location>
        <begin position="92"/>
        <end position="110"/>
    </location>
</feature>
<feature type="domain" description="Cytochrome c assembly protein" evidence="2">
    <location>
        <begin position="79"/>
        <end position="258"/>
    </location>
</feature>
<name>A0A1G6Z0S4_9GAMM</name>
<dbReference type="AlphaFoldDB" id="A0A1G6Z0S4"/>
<dbReference type="PANTHER" id="PTHR38034:SF1">
    <property type="entry name" value="INNER MEMBRANE PROTEIN YPJD"/>
    <property type="match status" value="1"/>
</dbReference>
<feature type="transmembrane region" description="Helical" evidence="1">
    <location>
        <begin position="207"/>
        <end position="223"/>
    </location>
</feature>
<protein>
    <submittedName>
        <fullName evidence="3">ABC-type uncharacterized transport system, permease component</fullName>
    </submittedName>
</protein>
<dbReference type="Pfam" id="PF01578">
    <property type="entry name" value="Cytochrom_C_asm"/>
    <property type="match status" value="1"/>
</dbReference>
<keyword evidence="1" id="KW-0472">Membrane</keyword>
<dbReference type="OrthoDB" id="9780793at2"/>
<gene>
    <name evidence="3" type="ORF">SAMN04488509_11199</name>
</gene>
<keyword evidence="1" id="KW-0812">Transmembrane</keyword>
<feature type="transmembrane region" description="Helical" evidence="1">
    <location>
        <begin position="172"/>
        <end position="195"/>
    </location>
</feature>
<sequence length="263" mass="28577">MLALLLQLLAALCYLAAARLALRERGRSTSSRLPFLTGLAAVDLHAIGYALRTWEQGGPELHFFAAFSLVGLGMGVLTLADGLLRRMSALQGVVMPLAALAALPYALLPAQTAANLSWQLQLHAWTALLAYASMSVAALLAALLWLQERDLRNRRPSAVTRGLPPLIQTEALLFRILWACFVLLGLTLVSGVLFVENLLAQHLAHKTVLSVLSWAVLGALLFGRHRFGWRGQRAVRLTLLAMGLLLLAFFGSKFVLELVLARA</sequence>
<organism evidence="3 4">
    <name type="scientific">Aquimonas voraii</name>
    <dbReference type="NCBI Taxonomy" id="265719"/>
    <lineage>
        <taxon>Bacteria</taxon>
        <taxon>Pseudomonadati</taxon>
        <taxon>Pseudomonadota</taxon>
        <taxon>Gammaproteobacteria</taxon>
        <taxon>Lysobacterales</taxon>
        <taxon>Lysobacteraceae</taxon>
        <taxon>Aquimonas</taxon>
    </lineage>
</organism>
<evidence type="ECO:0000313" key="3">
    <source>
        <dbReference type="EMBL" id="SDD95475.1"/>
    </source>
</evidence>
<dbReference type="GO" id="GO:0005886">
    <property type="term" value="C:plasma membrane"/>
    <property type="evidence" value="ECO:0007669"/>
    <property type="project" value="TreeGrafter"/>
</dbReference>
<evidence type="ECO:0000259" key="2">
    <source>
        <dbReference type="Pfam" id="PF01578"/>
    </source>
</evidence>
<evidence type="ECO:0000256" key="1">
    <source>
        <dbReference type="SAM" id="Phobius"/>
    </source>
</evidence>
<dbReference type="InterPro" id="IPR052372">
    <property type="entry name" value="YpjD/HemX"/>
</dbReference>
<dbReference type="InterPro" id="IPR002541">
    <property type="entry name" value="Cyt_c_assembly"/>
</dbReference>
<evidence type="ECO:0000313" key="4">
    <source>
        <dbReference type="Proteomes" id="UP000199603"/>
    </source>
</evidence>
<dbReference type="PANTHER" id="PTHR38034">
    <property type="entry name" value="INNER MEMBRANE PROTEIN YPJD"/>
    <property type="match status" value="1"/>
</dbReference>
<feature type="transmembrane region" description="Helical" evidence="1">
    <location>
        <begin position="235"/>
        <end position="256"/>
    </location>
</feature>
<reference evidence="3 4" key="1">
    <citation type="submission" date="2016-10" db="EMBL/GenBank/DDBJ databases">
        <authorList>
            <person name="de Groot N.N."/>
        </authorList>
    </citation>
    <scope>NUCLEOTIDE SEQUENCE [LARGE SCALE GENOMIC DNA]</scope>
    <source>
        <strain evidence="3 4">DSM 16957</strain>
    </source>
</reference>
<dbReference type="GO" id="GO:0017004">
    <property type="term" value="P:cytochrome complex assembly"/>
    <property type="evidence" value="ECO:0007669"/>
    <property type="project" value="InterPro"/>
</dbReference>
<keyword evidence="1" id="KW-1133">Transmembrane helix</keyword>
<accession>A0A1G6Z0S4</accession>
<dbReference type="STRING" id="265719.SAMN04488509_11199"/>
<dbReference type="RefSeq" id="WP_091244446.1">
    <property type="nucleotide sequence ID" value="NZ_FNAG01000011.1"/>
</dbReference>
<feature type="transmembrane region" description="Helical" evidence="1">
    <location>
        <begin position="61"/>
        <end position="80"/>
    </location>
</feature>
<proteinExistence type="predicted"/>
<dbReference type="EMBL" id="FNAG01000011">
    <property type="protein sequence ID" value="SDD95475.1"/>
    <property type="molecule type" value="Genomic_DNA"/>
</dbReference>
<keyword evidence="4" id="KW-1185">Reference proteome</keyword>